<gene>
    <name evidence="1" type="ORF">O181_074526</name>
</gene>
<name>A0A9Q3F6Q9_9BASI</name>
<evidence type="ECO:0000313" key="1">
    <source>
        <dbReference type="EMBL" id="MBW0534811.1"/>
    </source>
</evidence>
<dbReference type="AlphaFoldDB" id="A0A9Q3F6Q9"/>
<dbReference type="EMBL" id="AVOT02039714">
    <property type="protein sequence ID" value="MBW0534811.1"/>
    <property type="molecule type" value="Genomic_DNA"/>
</dbReference>
<evidence type="ECO:0000313" key="2">
    <source>
        <dbReference type="Proteomes" id="UP000765509"/>
    </source>
</evidence>
<comment type="caution">
    <text evidence="1">The sequence shown here is derived from an EMBL/GenBank/DDBJ whole genome shotgun (WGS) entry which is preliminary data.</text>
</comment>
<dbReference type="Proteomes" id="UP000765509">
    <property type="component" value="Unassembled WGS sequence"/>
</dbReference>
<dbReference type="OrthoDB" id="407598at2759"/>
<sequence length="97" mass="11258">MSLLKIPRKNRPSFAIGEEPLGKIGFHDVELYLDLERPYPPRLIIPQYQESLETRNKIEKNVNELLGMDFIRRIGHNKMALSFSMMASIDCVETSEH</sequence>
<protein>
    <submittedName>
        <fullName evidence="1">Uncharacterized protein</fullName>
    </submittedName>
</protein>
<organism evidence="1 2">
    <name type="scientific">Austropuccinia psidii MF-1</name>
    <dbReference type="NCBI Taxonomy" id="1389203"/>
    <lineage>
        <taxon>Eukaryota</taxon>
        <taxon>Fungi</taxon>
        <taxon>Dikarya</taxon>
        <taxon>Basidiomycota</taxon>
        <taxon>Pucciniomycotina</taxon>
        <taxon>Pucciniomycetes</taxon>
        <taxon>Pucciniales</taxon>
        <taxon>Sphaerophragmiaceae</taxon>
        <taxon>Austropuccinia</taxon>
    </lineage>
</organism>
<proteinExistence type="predicted"/>
<keyword evidence="2" id="KW-1185">Reference proteome</keyword>
<reference evidence="1" key="1">
    <citation type="submission" date="2021-03" db="EMBL/GenBank/DDBJ databases">
        <title>Draft genome sequence of rust myrtle Austropuccinia psidii MF-1, a brazilian biotype.</title>
        <authorList>
            <person name="Quecine M.C."/>
            <person name="Pachon D.M.R."/>
            <person name="Bonatelli M.L."/>
            <person name="Correr F.H."/>
            <person name="Franceschini L.M."/>
            <person name="Leite T.F."/>
            <person name="Margarido G.R.A."/>
            <person name="Almeida C.A."/>
            <person name="Ferrarezi J.A."/>
            <person name="Labate C.A."/>
        </authorList>
    </citation>
    <scope>NUCLEOTIDE SEQUENCE</scope>
    <source>
        <strain evidence="1">MF-1</strain>
    </source>
</reference>
<accession>A0A9Q3F6Q9</accession>